<organism evidence="1 2">
    <name type="scientific">Hibiscus sabdariffa</name>
    <name type="common">roselle</name>
    <dbReference type="NCBI Taxonomy" id="183260"/>
    <lineage>
        <taxon>Eukaryota</taxon>
        <taxon>Viridiplantae</taxon>
        <taxon>Streptophyta</taxon>
        <taxon>Embryophyta</taxon>
        <taxon>Tracheophyta</taxon>
        <taxon>Spermatophyta</taxon>
        <taxon>Magnoliopsida</taxon>
        <taxon>eudicotyledons</taxon>
        <taxon>Gunneridae</taxon>
        <taxon>Pentapetalae</taxon>
        <taxon>rosids</taxon>
        <taxon>malvids</taxon>
        <taxon>Malvales</taxon>
        <taxon>Malvaceae</taxon>
        <taxon>Malvoideae</taxon>
        <taxon>Hibiscus</taxon>
    </lineage>
</organism>
<name>A0ABR2SFR6_9ROSI</name>
<evidence type="ECO:0000313" key="1">
    <source>
        <dbReference type="EMBL" id="KAK9024028.1"/>
    </source>
</evidence>
<reference evidence="1 2" key="1">
    <citation type="journal article" date="2024" name="G3 (Bethesda)">
        <title>Genome assembly of Hibiscus sabdariffa L. provides insights into metabolisms of medicinal natural products.</title>
        <authorList>
            <person name="Kim T."/>
        </authorList>
    </citation>
    <scope>NUCLEOTIDE SEQUENCE [LARGE SCALE GENOMIC DNA]</scope>
    <source>
        <strain evidence="1">TK-2024</strain>
        <tissue evidence="1">Old leaves</tissue>
    </source>
</reference>
<evidence type="ECO:0000313" key="2">
    <source>
        <dbReference type="Proteomes" id="UP001396334"/>
    </source>
</evidence>
<proteinExistence type="predicted"/>
<protein>
    <submittedName>
        <fullName evidence="1">Uncharacterized protein</fullName>
    </submittedName>
</protein>
<gene>
    <name evidence="1" type="ORF">V6N11_004210</name>
</gene>
<accession>A0ABR2SFR6</accession>
<comment type="caution">
    <text evidence="1">The sequence shown here is derived from an EMBL/GenBank/DDBJ whole genome shotgun (WGS) entry which is preliminary data.</text>
</comment>
<dbReference type="EMBL" id="JBBPBN010000015">
    <property type="protein sequence ID" value="KAK9024028.1"/>
    <property type="molecule type" value="Genomic_DNA"/>
</dbReference>
<dbReference type="Proteomes" id="UP001396334">
    <property type="component" value="Unassembled WGS sequence"/>
</dbReference>
<sequence length="102" mass="11717">MSSHVQVLPGMAREFSCNRFFMRMELYQTWDHLDTSSHMLKAQVLLGVTSWFNSSCPPHLSMVAVTPSSPFPFLLQLKFESLREGRYLNCEKKDLFGSAILN</sequence>
<keyword evidence="2" id="KW-1185">Reference proteome</keyword>